<name>A0AAD7BPB2_9AGAR</name>
<keyword evidence="1" id="KW-0539">Nucleus</keyword>
<dbReference type="CDD" id="cd00067">
    <property type="entry name" value="GAL4"/>
    <property type="match status" value="1"/>
</dbReference>
<dbReference type="GO" id="GO:0008270">
    <property type="term" value="F:zinc ion binding"/>
    <property type="evidence" value="ECO:0007669"/>
    <property type="project" value="InterPro"/>
</dbReference>
<dbReference type="PANTHER" id="PTHR31668">
    <property type="entry name" value="GLUCOSE TRANSPORT TRANSCRIPTION REGULATOR RGT1-RELATED-RELATED"/>
    <property type="match status" value="1"/>
</dbReference>
<dbReference type="SUPFAM" id="SSF57701">
    <property type="entry name" value="Zn2/Cys6 DNA-binding domain"/>
    <property type="match status" value="1"/>
</dbReference>
<feature type="domain" description="Zn(2)-C6 fungal-type" evidence="3">
    <location>
        <begin position="27"/>
        <end position="61"/>
    </location>
</feature>
<evidence type="ECO:0000259" key="3">
    <source>
        <dbReference type="PROSITE" id="PS50048"/>
    </source>
</evidence>
<feature type="compositionally biased region" description="Polar residues" evidence="2">
    <location>
        <begin position="77"/>
        <end position="88"/>
    </location>
</feature>
<evidence type="ECO:0000256" key="1">
    <source>
        <dbReference type="ARBA" id="ARBA00023242"/>
    </source>
</evidence>
<evidence type="ECO:0000256" key="2">
    <source>
        <dbReference type="SAM" id="MobiDB-lite"/>
    </source>
</evidence>
<reference evidence="4" key="1">
    <citation type="submission" date="2023-03" db="EMBL/GenBank/DDBJ databases">
        <title>Massive genome expansion in bonnet fungi (Mycena s.s.) driven by repeated elements and novel gene families across ecological guilds.</title>
        <authorList>
            <consortium name="Lawrence Berkeley National Laboratory"/>
            <person name="Harder C.B."/>
            <person name="Miyauchi S."/>
            <person name="Viragh M."/>
            <person name="Kuo A."/>
            <person name="Thoen E."/>
            <person name="Andreopoulos B."/>
            <person name="Lu D."/>
            <person name="Skrede I."/>
            <person name="Drula E."/>
            <person name="Henrissat B."/>
            <person name="Morin E."/>
            <person name="Kohler A."/>
            <person name="Barry K."/>
            <person name="LaButti K."/>
            <person name="Morin E."/>
            <person name="Salamov A."/>
            <person name="Lipzen A."/>
            <person name="Mereny Z."/>
            <person name="Hegedus B."/>
            <person name="Baldrian P."/>
            <person name="Stursova M."/>
            <person name="Weitz H."/>
            <person name="Taylor A."/>
            <person name="Grigoriev I.V."/>
            <person name="Nagy L.G."/>
            <person name="Martin F."/>
            <person name="Kauserud H."/>
        </authorList>
    </citation>
    <scope>NUCLEOTIDE SEQUENCE</scope>
    <source>
        <strain evidence="4">9284</strain>
    </source>
</reference>
<evidence type="ECO:0000313" key="5">
    <source>
        <dbReference type="Proteomes" id="UP001221142"/>
    </source>
</evidence>
<dbReference type="PROSITE" id="PS00463">
    <property type="entry name" value="ZN2_CY6_FUNGAL_1"/>
    <property type="match status" value="1"/>
</dbReference>
<dbReference type="Proteomes" id="UP001221142">
    <property type="component" value="Unassembled WGS sequence"/>
</dbReference>
<feature type="compositionally biased region" description="Polar residues" evidence="2">
    <location>
        <begin position="141"/>
        <end position="152"/>
    </location>
</feature>
<protein>
    <recommendedName>
        <fullName evidence="3">Zn(2)-C6 fungal-type domain-containing protein</fullName>
    </recommendedName>
</protein>
<dbReference type="InterPro" id="IPR001138">
    <property type="entry name" value="Zn2Cys6_DnaBD"/>
</dbReference>
<feature type="region of interest" description="Disordered" evidence="2">
    <location>
        <begin position="73"/>
        <end position="112"/>
    </location>
</feature>
<dbReference type="InterPro" id="IPR050797">
    <property type="entry name" value="Carb_Metab_Trans_Reg"/>
</dbReference>
<evidence type="ECO:0000313" key="4">
    <source>
        <dbReference type="EMBL" id="KAJ7626909.1"/>
    </source>
</evidence>
<dbReference type="Gene3D" id="4.10.240.10">
    <property type="entry name" value="Zn(2)-C6 fungal-type DNA-binding domain"/>
    <property type="match status" value="1"/>
</dbReference>
<proteinExistence type="predicted"/>
<dbReference type="InterPro" id="IPR036864">
    <property type="entry name" value="Zn2-C6_fun-type_DNA-bd_sf"/>
</dbReference>
<feature type="region of interest" description="Disordered" evidence="2">
    <location>
        <begin position="141"/>
        <end position="170"/>
    </location>
</feature>
<gene>
    <name evidence="4" type="ORF">FB45DRAFT_1029287</name>
</gene>
<feature type="compositionally biased region" description="Polar residues" evidence="2">
    <location>
        <begin position="101"/>
        <end position="112"/>
    </location>
</feature>
<comment type="caution">
    <text evidence="4">The sequence shown here is derived from an EMBL/GenBank/DDBJ whole genome shotgun (WGS) entry which is preliminary data.</text>
</comment>
<accession>A0AAD7BPB2</accession>
<dbReference type="SMART" id="SM00066">
    <property type="entry name" value="GAL4"/>
    <property type="match status" value="1"/>
</dbReference>
<dbReference type="AlphaFoldDB" id="A0AAD7BPB2"/>
<keyword evidence="5" id="KW-1185">Reference proteome</keyword>
<dbReference type="EMBL" id="JARKIF010000011">
    <property type="protein sequence ID" value="KAJ7626909.1"/>
    <property type="molecule type" value="Genomic_DNA"/>
</dbReference>
<dbReference type="PROSITE" id="PS50048">
    <property type="entry name" value="ZN2_CY6_FUNGAL_2"/>
    <property type="match status" value="1"/>
</dbReference>
<sequence length="198" mass="21849">MSKSTASSSNQADPTLALSKRRRTFVACSNCRKRKIRCVTSEENANAPCARCRMKNLTCEYHRWAGLLCPTDEETPTESAGGSSSQGTPSVQLQPPPSSSNMQAPASIHQWQQPQQPYAAIYELQAADARRYLERRNLNQYDHSASPNQPASTMVGYTPPPPGSPMPMETPNFLSQPNAGQQQDVWDQFWCISTLAVS</sequence>
<dbReference type="Pfam" id="PF00172">
    <property type="entry name" value="Zn_clus"/>
    <property type="match status" value="1"/>
</dbReference>
<organism evidence="4 5">
    <name type="scientific">Roridomyces roridus</name>
    <dbReference type="NCBI Taxonomy" id="1738132"/>
    <lineage>
        <taxon>Eukaryota</taxon>
        <taxon>Fungi</taxon>
        <taxon>Dikarya</taxon>
        <taxon>Basidiomycota</taxon>
        <taxon>Agaricomycotina</taxon>
        <taxon>Agaricomycetes</taxon>
        <taxon>Agaricomycetidae</taxon>
        <taxon>Agaricales</taxon>
        <taxon>Marasmiineae</taxon>
        <taxon>Mycenaceae</taxon>
        <taxon>Roridomyces</taxon>
    </lineage>
</organism>
<dbReference type="GO" id="GO:0000981">
    <property type="term" value="F:DNA-binding transcription factor activity, RNA polymerase II-specific"/>
    <property type="evidence" value="ECO:0007669"/>
    <property type="project" value="InterPro"/>
</dbReference>